<dbReference type="PROSITE" id="PS00690">
    <property type="entry name" value="DEAH_ATP_HELICASE"/>
    <property type="match status" value="1"/>
</dbReference>
<dbReference type="RefSeq" id="XP_024664698.1">
    <property type="nucleotide sequence ID" value="XM_024808930.1"/>
</dbReference>
<feature type="domain" description="Helicase ATP-binding" evidence="12">
    <location>
        <begin position="347"/>
        <end position="518"/>
    </location>
</feature>
<comment type="similarity">
    <text evidence="2">Belongs to the DEAD box helicase family. DEAH subfamily.</text>
</comment>
<dbReference type="GO" id="GO:0016787">
    <property type="term" value="F:hydrolase activity"/>
    <property type="evidence" value="ECO:0007669"/>
    <property type="project" value="UniProtKB-KW"/>
</dbReference>
<evidence type="ECO:0000256" key="1">
    <source>
        <dbReference type="ARBA" id="ARBA00004604"/>
    </source>
</evidence>
<comment type="caution">
    <text evidence="14">The sequence shown here is derived from an EMBL/GenBank/DDBJ whole genome shotgun (WGS) entry which is preliminary data.</text>
</comment>
<feature type="domain" description="Helicase C-terminal" evidence="13">
    <location>
        <begin position="592"/>
        <end position="770"/>
    </location>
</feature>
<dbReference type="GO" id="GO:0003723">
    <property type="term" value="F:RNA binding"/>
    <property type="evidence" value="ECO:0007669"/>
    <property type="project" value="UniProtKB-KW"/>
</dbReference>
<feature type="compositionally biased region" description="Basic and acidic residues" evidence="11">
    <location>
        <begin position="70"/>
        <end position="80"/>
    </location>
</feature>
<dbReference type="InterPro" id="IPR027417">
    <property type="entry name" value="P-loop_NTPase"/>
</dbReference>
<feature type="compositionally biased region" description="Acidic residues" evidence="11">
    <location>
        <begin position="200"/>
        <end position="218"/>
    </location>
</feature>
<dbReference type="PANTHER" id="PTHR18934:SF99">
    <property type="entry name" value="ATP-DEPENDENT RNA HELICASE DHX37-RELATED"/>
    <property type="match status" value="1"/>
</dbReference>
<feature type="region of interest" description="Disordered" evidence="11">
    <location>
        <begin position="866"/>
        <end position="889"/>
    </location>
</feature>
<feature type="compositionally biased region" description="Acidic residues" evidence="11">
    <location>
        <begin position="139"/>
        <end position="152"/>
    </location>
</feature>
<dbReference type="SUPFAM" id="SSF52540">
    <property type="entry name" value="P-loop containing nucleoside triphosphate hydrolases"/>
    <property type="match status" value="1"/>
</dbReference>
<dbReference type="PROSITE" id="PS51194">
    <property type="entry name" value="HELICASE_CTER"/>
    <property type="match status" value="1"/>
</dbReference>
<evidence type="ECO:0000256" key="6">
    <source>
        <dbReference type="ARBA" id="ARBA00022806"/>
    </source>
</evidence>
<dbReference type="GeneID" id="36516121"/>
<evidence type="ECO:0000256" key="5">
    <source>
        <dbReference type="ARBA" id="ARBA00022801"/>
    </source>
</evidence>
<dbReference type="FunFam" id="3.40.50.300:FF:000637">
    <property type="entry name" value="ATP-dependent RNA helicase DHX37/DHR1"/>
    <property type="match status" value="1"/>
</dbReference>
<evidence type="ECO:0000256" key="11">
    <source>
        <dbReference type="SAM" id="MobiDB-lite"/>
    </source>
</evidence>
<dbReference type="FunFam" id="3.40.50.300:FF:003770">
    <property type="entry name" value="ATP-dependent RNA helicase DHR1, putative"/>
    <property type="match status" value="1"/>
</dbReference>
<dbReference type="InterPro" id="IPR048333">
    <property type="entry name" value="HA2_WH"/>
</dbReference>
<keyword evidence="15" id="KW-1185">Reference proteome</keyword>
<dbReference type="InterPro" id="IPR002464">
    <property type="entry name" value="DNA/RNA_helicase_DEAH_CS"/>
</dbReference>
<evidence type="ECO:0000256" key="8">
    <source>
        <dbReference type="ARBA" id="ARBA00022884"/>
    </source>
</evidence>
<feature type="compositionally biased region" description="Basic and acidic residues" evidence="11">
    <location>
        <begin position="126"/>
        <end position="138"/>
    </location>
</feature>
<dbReference type="GO" id="GO:0005730">
    <property type="term" value="C:nucleolus"/>
    <property type="evidence" value="ECO:0007669"/>
    <property type="project" value="UniProtKB-SubCell"/>
</dbReference>
<keyword evidence="7" id="KW-0067">ATP-binding</keyword>
<dbReference type="InterPro" id="IPR014001">
    <property type="entry name" value="Helicase_ATP-bd"/>
</dbReference>
<dbReference type="CDD" id="cd17982">
    <property type="entry name" value="DEXHc_DHX37"/>
    <property type="match status" value="1"/>
</dbReference>
<dbReference type="PANTHER" id="PTHR18934">
    <property type="entry name" value="ATP-DEPENDENT RNA HELICASE"/>
    <property type="match status" value="1"/>
</dbReference>
<dbReference type="EMBL" id="NDIQ01000021">
    <property type="protein sequence ID" value="PRT54753.1"/>
    <property type="molecule type" value="Genomic_DNA"/>
</dbReference>
<dbReference type="PROSITE" id="PS51192">
    <property type="entry name" value="HELICASE_ATP_BIND_1"/>
    <property type="match status" value="1"/>
</dbReference>
<evidence type="ECO:0000256" key="9">
    <source>
        <dbReference type="ARBA" id="ARBA00023242"/>
    </source>
</evidence>
<protein>
    <recommendedName>
        <fullName evidence="3">RNA helicase</fullName>
        <ecNumber evidence="3">3.6.4.13</ecNumber>
    </recommendedName>
</protein>
<dbReference type="InterPro" id="IPR001650">
    <property type="entry name" value="Helicase_C-like"/>
</dbReference>
<dbReference type="Pfam" id="PF00271">
    <property type="entry name" value="Helicase_C"/>
    <property type="match status" value="1"/>
</dbReference>
<evidence type="ECO:0000259" key="13">
    <source>
        <dbReference type="PROSITE" id="PS51194"/>
    </source>
</evidence>
<keyword evidence="5" id="KW-0378">Hydrolase</keyword>
<dbReference type="Gene3D" id="1.20.120.1080">
    <property type="match status" value="1"/>
</dbReference>
<evidence type="ECO:0000259" key="12">
    <source>
        <dbReference type="PROSITE" id="PS51192"/>
    </source>
</evidence>
<evidence type="ECO:0000256" key="7">
    <source>
        <dbReference type="ARBA" id="ARBA00022840"/>
    </source>
</evidence>
<dbReference type="STRING" id="45607.A0A2T0FIC8"/>
<comment type="catalytic activity">
    <reaction evidence="10">
        <text>ATP + H2O = ADP + phosphate + H(+)</text>
        <dbReference type="Rhea" id="RHEA:13065"/>
        <dbReference type="ChEBI" id="CHEBI:15377"/>
        <dbReference type="ChEBI" id="CHEBI:15378"/>
        <dbReference type="ChEBI" id="CHEBI:30616"/>
        <dbReference type="ChEBI" id="CHEBI:43474"/>
        <dbReference type="ChEBI" id="CHEBI:456216"/>
        <dbReference type="EC" id="3.6.4.13"/>
    </reaction>
</comment>
<feature type="compositionally biased region" description="Acidic residues" evidence="11">
    <location>
        <begin position="871"/>
        <end position="882"/>
    </location>
</feature>
<comment type="subcellular location">
    <subcellularLocation>
        <location evidence="1">Nucleus</location>
        <location evidence="1">Nucleolus</location>
    </subcellularLocation>
</comment>
<keyword evidence="8" id="KW-0694">RNA-binding</keyword>
<dbReference type="SMART" id="SM00847">
    <property type="entry name" value="HA2"/>
    <property type="match status" value="1"/>
</dbReference>
<evidence type="ECO:0000256" key="2">
    <source>
        <dbReference type="ARBA" id="ARBA00008792"/>
    </source>
</evidence>
<dbReference type="InterPro" id="IPR011545">
    <property type="entry name" value="DEAD/DEAH_box_helicase_dom"/>
</dbReference>
<dbReference type="Pfam" id="PF00270">
    <property type="entry name" value="DEAD"/>
    <property type="match status" value="1"/>
</dbReference>
<keyword evidence="9" id="KW-0539">Nucleus</keyword>
<proteinExistence type="inferred from homology"/>
<dbReference type="OrthoDB" id="10253254at2759"/>
<dbReference type="AlphaFoldDB" id="A0A2T0FIC8"/>
<sequence>MAKYRVRFNDKARAGAVARRNELKRKRQKQFHRDEEEGEPGDMPETTADPNAQVLLPLTDEQKDQRKRQLHEDLVTDKKMSSLKKKRLDKYIDRQVRRQERDEIFAKLAASTVNTSNFQSLKRLGQKGDLEKEFASESEREDQDQSESDSESDTQPKSTFVDFRPSAGGFGFQNLPQIKKAAPQKQKKVSWREKLGMSADTDDEHSENETDSESESDSGSDSSDCEEAKLSDDESESEKSGNDEANQEEESESEEAEANEENEQNSKSIGAQFSNWAHSLEKHESLPTPIVEGYKHTPRVEPQEPVQDFSKGGQTRGKTFFVNVERPEEIDQLRLNLPALACEQQIMDAIHHHDCVVLTGETGSGKTTQVPQFLYEAGYGSNDSETPGMIAITQPRRVAAVSMAERVSVELGNHGHRVGYQIRFDSQTGPDTKVKFMTDGVLLREMSSDLMLTKYSAVIVDEAHERSVNTDILIGLLSRIVKLRREEGKPLKLIIMSATLRVSDFTENTTLFPTPPPIVSVEARQFPVAMHFSRRTTHDYVNEAISKAIKIHEKLPKGGILIFLTGQNEISFAVNQLRKYSKEPTLKPAQVRLSAKETVMEEETVDFDLPEDETDYDDDNSDEESEEEGFEEEYDGEETKLHVLPLYSLLPTQEQMKVFEKVPKGTRLCVVATNVAETSLTIPNVRYVVDSGRAKQRVCDQETGVQKFKVGWVSKASADQRAGRAGRTGPGHCYRLYSSAVYERDFSQFSAPEISRMPIEGLVLQMKAMGIHHIVNFPFPSPPPRESLAKGIELLQYLGALDKEMQLTDLGKQMSLFPLNPRHAKMLLIGNQHGCMGYVIAVVAALSVGDPFIPLYELLPPPVKPVVKSDDSEDEEEEEEFTVEEKERQDKLRQRFNQVNGMFSGLDKKSDVIKALAAVAGYDFANSTSEYCKENFLRSKIMTEITKLRQQLAYLVASTTRPDAIESTTQALSKQLQPPTKVQLAALKQIVTAGYIDLIAVRADSIDDSASVGKKTSIINHPYITLMPGPEKYAYIHPGSVLSHLGSQPPEFLVYHALTMGDAENAKVRLRTLADTTASAISHIAAQTPLVTYSKPLGGAHAPKVLSPTKRIAWVVPRMGAAIGSGGVGWDLPARKVTQVKRGGEWCTVD</sequence>
<feature type="region of interest" description="Disordered" evidence="11">
    <location>
        <begin position="124"/>
        <end position="267"/>
    </location>
</feature>
<evidence type="ECO:0000256" key="10">
    <source>
        <dbReference type="ARBA" id="ARBA00047984"/>
    </source>
</evidence>
<dbReference type="Pfam" id="PF04408">
    <property type="entry name" value="WHD_HA2"/>
    <property type="match status" value="1"/>
</dbReference>
<dbReference type="EC" id="3.6.4.13" evidence="3"/>
<feature type="compositionally biased region" description="Acidic residues" evidence="11">
    <location>
        <begin position="245"/>
        <end position="263"/>
    </location>
</feature>
<dbReference type="SMART" id="SM00490">
    <property type="entry name" value="HELICc"/>
    <property type="match status" value="1"/>
</dbReference>
<reference evidence="14 15" key="1">
    <citation type="submission" date="2017-04" db="EMBL/GenBank/DDBJ databases">
        <title>Genome sequencing of [Candida] sorbophila.</title>
        <authorList>
            <person name="Ahn J.O."/>
        </authorList>
    </citation>
    <scope>NUCLEOTIDE SEQUENCE [LARGE SCALE GENOMIC DNA]</scope>
    <source>
        <strain evidence="14 15">DS02</strain>
    </source>
</reference>
<feature type="region of interest" description="Disordered" evidence="11">
    <location>
        <begin position="1"/>
        <end position="93"/>
    </location>
</feature>
<dbReference type="SMART" id="SM00487">
    <property type="entry name" value="DEXDc"/>
    <property type="match status" value="1"/>
</dbReference>
<feature type="region of interest" description="Disordered" evidence="11">
    <location>
        <begin position="602"/>
        <end position="636"/>
    </location>
</feature>
<gene>
    <name evidence="14" type="ORF">B9G98_02373</name>
</gene>
<organism evidence="14 15">
    <name type="scientific">Wickerhamiella sorbophila</name>
    <dbReference type="NCBI Taxonomy" id="45607"/>
    <lineage>
        <taxon>Eukaryota</taxon>
        <taxon>Fungi</taxon>
        <taxon>Dikarya</taxon>
        <taxon>Ascomycota</taxon>
        <taxon>Saccharomycotina</taxon>
        <taxon>Dipodascomycetes</taxon>
        <taxon>Dipodascales</taxon>
        <taxon>Trichomonascaceae</taxon>
        <taxon>Wickerhamiella</taxon>
    </lineage>
</organism>
<keyword evidence="4" id="KW-0547">Nucleotide-binding</keyword>
<dbReference type="GO" id="GO:0003724">
    <property type="term" value="F:RNA helicase activity"/>
    <property type="evidence" value="ECO:0007669"/>
    <property type="project" value="UniProtKB-EC"/>
</dbReference>
<dbReference type="Pfam" id="PF21010">
    <property type="entry name" value="HA2_C"/>
    <property type="match status" value="1"/>
</dbReference>
<dbReference type="Gene3D" id="3.40.50.300">
    <property type="entry name" value="P-loop containing nucleotide triphosphate hydrolases"/>
    <property type="match status" value="2"/>
</dbReference>
<evidence type="ECO:0000313" key="15">
    <source>
        <dbReference type="Proteomes" id="UP000238350"/>
    </source>
</evidence>
<evidence type="ECO:0000256" key="4">
    <source>
        <dbReference type="ARBA" id="ARBA00022741"/>
    </source>
</evidence>
<keyword evidence="6 14" id="KW-0347">Helicase</keyword>
<feature type="compositionally biased region" description="Basic and acidic residues" evidence="11">
    <location>
        <begin position="226"/>
        <end position="242"/>
    </location>
</feature>
<dbReference type="CDD" id="cd18791">
    <property type="entry name" value="SF2_C_RHA"/>
    <property type="match status" value="1"/>
</dbReference>
<dbReference type="GO" id="GO:0000462">
    <property type="term" value="P:maturation of SSU-rRNA from tricistronic rRNA transcript (SSU-rRNA, 5.8S rRNA, LSU-rRNA)"/>
    <property type="evidence" value="ECO:0007669"/>
    <property type="project" value="TreeGrafter"/>
</dbReference>
<name>A0A2T0FIC8_9ASCO</name>
<dbReference type="Proteomes" id="UP000238350">
    <property type="component" value="Unassembled WGS sequence"/>
</dbReference>
<evidence type="ECO:0000313" key="14">
    <source>
        <dbReference type="EMBL" id="PRT54753.1"/>
    </source>
</evidence>
<dbReference type="GO" id="GO:1990904">
    <property type="term" value="C:ribonucleoprotein complex"/>
    <property type="evidence" value="ECO:0007669"/>
    <property type="project" value="UniProtKB-ARBA"/>
</dbReference>
<evidence type="ECO:0000256" key="3">
    <source>
        <dbReference type="ARBA" id="ARBA00012552"/>
    </source>
</evidence>
<accession>A0A2T0FIC8</accession>
<dbReference type="GO" id="GO:0005524">
    <property type="term" value="F:ATP binding"/>
    <property type="evidence" value="ECO:0007669"/>
    <property type="project" value="UniProtKB-KW"/>
</dbReference>
<dbReference type="InterPro" id="IPR007502">
    <property type="entry name" value="Helicase-assoc_dom"/>
</dbReference>